<protein>
    <submittedName>
        <fullName evidence="1">CSON013271 protein</fullName>
    </submittedName>
</protein>
<name>A0A336KM57_CULSO</name>
<accession>A0A336KM57</accession>
<sequence length="118" mass="13459">MKFNVPSMKVPCPIRSGPNSKISVTSSYFSWTSAACKAIPKPLLRASVKTEMKSWKPKTNYQIQEFDKMLVQYPLLPNLHTLIFSISIMLNYTMIHLSVHGAPVVKYTRNLYAFVFIS</sequence>
<dbReference type="EMBL" id="UFQT01000664">
    <property type="protein sequence ID" value="SSX26275.1"/>
    <property type="molecule type" value="Genomic_DNA"/>
</dbReference>
<organism evidence="1">
    <name type="scientific">Culicoides sonorensis</name>
    <name type="common">Biting midge</name>
    <dbReference type="NCBI Taxonomy" id="179676"/>
    <lineage>
        <taxon>Eukaryota</taxon>
        <taxon>Metazoa</taxon>
        <taxon>Ecdysozoa</taxon>
        <taxon>Arthropoda</taxon>
        <taxon>Hexapoda</taxon>
        <taxon>Insecta</taxon>
        <taxon>Pterygota</taxon>
        <taxon>Neoptera</taxon>
        <taxon>Endopterygota</taxon>
        <taxon>Diptera</taxon>
        <taxon>Nematocera</taxon>
        <taxon>Chironomoidea</taxon>
        <taxon>Ceratopogonidae</taxon>
        <taxon>Ceratopogoninae</taxon>
        <taxon>Culicoides</taxon>
        <taxon>Monoculicoides</taxon>
    </lineage>
</organism>
<dbReference type="VEuPathDB" id="VectorBase:CSON013271"/>
<gene>
    <name evidence="1" type="primary">CSON013271</name>
</gene>
<proteinExistence type="predicted"/>
<dbReference type="EMBL" id="UFQS01000664">
    <property type="protein sequence ID" value="SSX05916.1"/>
    <property type="molecule type" value="Genomic_DNA"/>
</dbReference>
<evidence type="ECO:0000313" key="2">
    <source>
        <dbReference type="EMBL" id="SSX26275.1"/>
    </source>
</evidence>
<dbReference type="AlphaFoldDB" id="A0A336KM57"/>
<reference evidence="2" key="2">
    <citation type="submission" date="2018-07" db="EMBL/GenBank/DDBJ databases">
        <authorList>
            <person name="Quirk P.G."/>
            <person name="Krulwich T.A."/>
        </authorList>
    </citation>
    <scope>NUCLEOTIDE SEQUENCE</scope>
</reference>
<reference evidence="1" key="1">
    <citation type="submission" date="2018-04" db="EMBL/GenBank/DDBJ databases">
        <authorList>
            <person name="Go L.Y."/>
            <person name="Mitchell J.A."/>
        </authorList>
    </citation>
    <scope>NUCLEOTIDE SEQUENCE</scope>
    <source>
        <tissue evidence="1">Whole organism</tissue>
    </source>
</reference>
<evidence type="ECO:0000313" key="1">
    <source>
        <dbReference type="EMBL" id="SSX05916.1"/>
    </source>
</evidence>